<name>A0A6M2D943_RHIMP</name>
<evidence type="ECO:0000313" key="1">
    <source>
        <dbReference type="EMBL" id="NOV42585.1"/>
    </source>
</evidence>
<sequence>MFCFFFFFFADSSAVAGASLRLLLFVQMTALGIVSWKPGRTVGLVVVDTVSGDCLKDIRFHPEHTICSSNERMNRYTFMHLKSKVRSDEEPLMIAHEKSLHLRNCCLLHYINFVEAAHTSTSESLSATKFYVVF</sequence>
<dbReference type="EMBL" id="GHWJ01009848">
    <property type="protein sequence ID" value="NOV42585.1"/>
    <property type="molecule type" value="Transcribed_RNA"/>
</dbReference>
<organism evidence="1">
    <name type="scientific">Rhipicephalus microplus</name>
    <name type="common">Cattle tick</name>
    <name type="synonym">Boophilus microplus</name>
    <dbReference type="NCBI Taxonomy" id="6941"/>
    <lineage>
        <taxon>Eukaryota</taxon>
        <taxon>Metazoa</taxon>
        <taxon>Ecdysozoa</taxon>
        <taxon>Arthropoda</taxon>
        <taxon>Chelicerata</taxon>
        <taxon>Arachnida</taxon>
        <taxon>Acari</taxon>
        <taxon>Parasitiformes</taxon>
        <taxon>Ixodida</taxon>
        <taxon>Ixodoidea</taxon>
        <taxon>Ixodidae</taxon>
        <taxon>Rhipicephalinae</taxon>
        <taxon>Rhipicephalus</taxon>
        <taxon>Boophilus</taxon>
    </lineage>
</organism>
<dbReference type="AlphaFoldDB" id="A0A6M2D943"/>
<protein>
    <submittedName>
        <fullName evidence="1">Putative secreted protein fat body overexpressed</fullName>
    </submittedName>
</protein>
<accession>A0A6M2D943</accession>
<proteinExistence type="predicted"/>
<reference evidence="1" key="1">
    <citation type="submission" date="2019-09" db="EMBL/GenBank/DDBJ databases">
        <title>Organ-specific transcriptomic study of the physiology of the cattle tick, Rhipicephalus microplus.</title>
        <authorList>
            <person name="Tirloni L."/>
            <person name="Braz G."/>
            <person name="Gandara A.C.P."/>
            <person name="Sabadin G.A."/>
            <person name="da Silva R.M."/>
            <person name="Guizzo M.G."/>
            <person name="Machado J.A."/>
            <person name="Costa E.P."/>
            <person name="Gomes H.F."/>
            <person name="Moraes J."/>
            <person name="Mota M.B.S."/>
            <person name="Mesquita R.D."/>
            <person name="Alvarenga P.H."/>
            <person name="Alves F."/>
            <person name="Seixas A."/>
            <person name="da Fonseca R.N."/>
            <person name="Fogaca A."/>
            <person name="Logullo C."/>
            <person name="Tanaka A."/>
            <person name="Daffre S."/>
            <person name="Termignoni C."/>
            <person name="Vaz I.S.Jr."/>
            <person name="Oliveira P.L."/>
            <person name="Ribeiro J.M."/>
        </authorList>
    </citation>
    <scope>NUCLEOTIDE SEQUENCE</scope>
    <source>
        <strain evidence="1">Porto Alegre</strain>
    </source>
</reference>